<dbReference type="RefSeq" id="WP_394835734.1">
    <property type="nucleotide sequence ID" value="NZ_CP089929.1"/>
</dbReference>
<evidence type="ECO:0000259" key="1">
    <source>
        <dbReference type="Pfam" id="PF14028"/>
    </source>
</evidence>
<dbReference type="EMBL" id="CP089983">
    <property type="protein sequence ID" value="WXB06083.1"/>
    <property type="molecule type" value="Genomic_DNA"/>
</dbReference>
<protein>
    <submittedName>
        <fullName evidence="2">Lantibiotic dehydratase</fullName>
    </submittedName>
</protein>
<dbReference type="Proteomes" id="UP001374803">
    <property type="component" value="Chromosome"/>
</dbReference>
<feature type="domain" description="Thiopeptide-type bacteriocin biosynthesis" evidence="1">
    <location>
        <begin position="151"/>
        <end position="351"/>
    </location>
</feature>
<sequence length="364" mass="40477">MLRVPLLARGRVRTTWQAPSEGDAEAVRDYLSRLAADSHFREAVEISSPTLVRIWNRLLAGDAMHPTDRQKAVRALTRYWLRAATRPTPFGLMAGVLSTEFGDRAEGELHAGGCKAVRPDRGRLAKLVARWEQDPVIACRLRVTVNNLCLDPEPHLRLRFHGRPEVLHAQLLPRLHELARDLRLKGLARGLRLDTYVPETVRYGGPEAMRLAETAFFGDSRLALARLRAPGTDPLLDTACDVVELVRAFHQGYGASWSSWLTAVYPKDLAHHQAFVARRREALARISLDGSAKPDDALADVQGAMQGFGRRLCELAVDIDDVLGSVLHMHCNRRLGIDAKSESQVMAIARGAVQAHLDRRRAMA</sequence>
<dbReference type="Pfam" id="PF14028">
    <property type="entry name" value="Lant_dehydr_C"/>
    <property type="match status" value="1"/>
</dbReference>
<evidence type="ECO:0000313" key="3">
    <source>
        <dbReference type="Proteomes" id="UP001374803"/>
    </source>
</evidence>
<dbReference type="NCBIfam" id="TIGR03891">
    <property type="entry name" value="thiopep_ocin"/>
    <property type="match status" value="1"/>
</dbReference>
<name>A0ABZ2L565_9BACT</name>
<evidence type="ECO:0000313" key="2">
    <source>
        <dbReference type="EMBL" id="WXB06083.1"/>
    </source>
</evidence>
<reference evidence="2" key="1">
    <citation type="submission" date="2021-12" db="EMBL/GenBank/DDBJ databases">
        <title>Discovery of the Pendulisporaceae a myxobacterial family with distinct sporulation behavior and unique specialized metabolism.</title>
        <authorList>
            <person name="Garcia R."/>
            <person name="Popoff A."/>
            <person name="Bader C.D."/>
            <person name="Loehr J."/>
            <person name="Walesch S."/>
            <person name="Walt C."/>
            <person name="Boldt J."/>
            <person name="Bunk B."/>
            <person name="Haeckl F.J.F.P.J."/>
            <person name="Gunesch A.P."/>
            <person name="Birkelbach J."/>
            <person name="Nuebel U."/>
            <person name="Pietschmann T."/>
            <person name="Bach T."/>
            <person name="Mueller R."/>
        </authorList>
    </citation>
    <scope>NUCLEOTIDE SEQUENCE</scope>
    <source>
        <strain evidence="2">MSr11367</strain>
    </source>
</reference>
<gene>
    <name evidence="2" type="ORF">LVJ94_02245</name>
</gene>
<keyword evidence="3" id="KW-1185">Reference proteome</keyword>
<dbReference type="InterPro" id="IPR023809">
    <property type="entry name" value="Thiopep_bacteriocin_synth_dom"/>
</dbReference>
<accession>A0ABZ2L565</accession>
<proteinExistence type="predicted"/>
<organism evidence="2 3">
    <name type="scientific">Pendulispora rubella</name>
    <dbReference type="NCBI Taxonomy" id="2741070"/>
    <lineage>
        <taxon>Bacteria</taxon>
        <taxon>Pseudomonadati</taxon>
        <taxon>Myxococcota</taxon>
        <taxon>Myxococcia</taxon>
        <taxon>Myxococcales</taxon>
        <taxon>Sorangiineae</taxon>
        <taxon>Pendulisporaceae</taxon>
        <taxon>Pendulispora</taxon>
    </lineage>
</organism>